<dbReference type="PANTHER" id="PTHR21716:SF4">
    <property type="entry name" value="TRANSMEMBRANE PROTEIN 245"/>
    <property type="match status" value="1"/>
</dbReference>
<dbReference type="Pfam" id="PF01594">
    <property type="entry name" value="AI-2E_transport"/>
    <property type="match status" value="1"/>
</dbReference>
<comment type="subcellular location">
    <subcellularLocation>
        <location evidence="1">Membrane</location>
        <topology evidence="1">Multi-pass membrane protein</topology>
    </subcellularLocation>
</comment>
<evidence type="ECO:0000256" key="4">
    <source>
        <dbReference type="ARBA" id="ARBA00022989"/>
    </source>
</evidence>
<feature type="transmembrane region" description="Helical" evidence="6">
    <location>
        <begin position="243"/>
        <end position="265"/>
    </location>
</feature>
<gene>
    <name evidence="7" type="ORF">MAGMO_1173</name>
</gene>
<dbReference type="AlphaFoldDB" id="A0A1S7LH18"/>
<dbReference type="EMBL" id="LO017727">
    <property type="protein sequence ID" value="CRH05367.1"/>
    <property type="molecule type" value="Genomic_DNA"/>
</dbReference>
<evidence type="ECO:0000313" key="7">
    <source>
        <dbReference type="EMBL" id="CRH05367.1"/>
    </source>
</evidence>
<evidence type="ECO:0008006" key="8">
    <source>
        <dbReference type="Google" id="ProtNLM"/>
    </source>
</evidence>
<proteinExistence type="inferred from homology"/>
<reference evidence="7" key="1">
    <citation type="submission" date="2015-04" db="EMBL/GenBank/DDBJ databases">
        <authorList>
            <person name="Syromyatnikov M.Y."/>
            <person name="Popov V.N."/>
        </authorList>
    </citation>
    <scope>NUCLEOTIDE SEQUENCE</scope>
    <source>
        <strain evidence="7">MO-1</strain>
    </source>
</reference>
<evidence type="ECO:0000256" key="1">
    <source>
        <dbReference type="ARBA" id="ARBA00004141"/>
    </source>
</evidence>
<comment type="similarity">
    <text evidence="2">Belongs to the autoinducer-2 exporter (AI-2E) (TC 2.A.86) family.</text>
</comment>
<accession>A0A1S7LH18</accession>
<evidence type="ECO:0000256" key="5">
    <source>
        <dbReference type="ARBA" id="ARBA00023136"/>
    </source>
</evidence>
<keyword evidence="5 6" id="KW-0472">Membrane</keyword>
<dbReference type="PANTHER" id="PTHR21716">
    <property type="entry name" value="TRANSMEMBRANE PROTEIN"/>
    <property type="match status" value="1"/>
</dbReference>
<dbReference type="GO" id="GO:0016020">
    <property type="term" value="C:membrane"/>
    <property type="evidence" value="ECO:0007669"/>
    <property type="project" value="UniProtKB-SubCell"/>
</dbReference>
<evidence type="ECO:0000256" key="3">
    <source>
        <dbReference type="ARBA" id="ARBA00022692"/>
    </source>
</evidence>
<feature type="transmembrane region" description="Helical" evidence="6">
    <location>
        <begin position="64"/>
        <end position="86"/>
    </location>
</feature>
<evidence type="ECO:0000256" key="2">
    <source>
        <dbReference type="ARBA" id="ARBA00009773"/>
    </source>
</evidence>
<name>A0A1S7LH18_MAGMO</name>
<feature type="transmembrane region" description="Helical" evidence="6">
    <location>
        <begin position="163"/>
        <end position="181"/>
    </location>
</feature>
<dbReference type="InterPro" id="IPR002549">
    <property type="entry name" value="AI-2E-like"/>
</dbReference>
<feature type="transmembrane region" description="Helical" evidence="6">
    <location>
        <begin position="20"/>
        <end position="43"/>
    </location>
</feature>
<keyword evidence="4 6" id="KW-1133">Transmembrane helix</keyword>
<keyword evidence="3 6" id="KW-0812">Transmembrane</keyword>
<protein>
    <recommendedName>
        <fullName evidence="8">AI-2E family transporter</fullName>
    </recommendedName>
</protein>
<sequence length="376" mass="42279">MPHHPIQHPYEEGFLNTLVVIALSVLIWLFYPFIPGLFFAIFLAASTYRYYEKLLVTFKQRVELAAFAMALLVFLFVVSPVIYLLISSGLRVGYAALGLKDQLAEMIQSQQLKTFFLDKLSLFPLPNEAKDRALSTLIANREEIAIQIGDGVMFLFQNFAHNSSSFLASTILVSIALFFFYRDGPKLLQHIRILTPLRNQYDDIIFLRFNRVATTLVLSTLGIALLQGSIFALITAFLDLPWFYLGLAIAITSFIPVVGPLIVWAPVAYYLYSHDQIFAALLITFSGLVLIGFVIDNLVRPLMITWLSRHVGDAGHTSEEEQDKVLNHTFLTTLATFGGVMNFGVLGLFFGPMLAAIAITIIDLYRMTHQQQLDHS</sequence>
<feature type="transmembrane region" description="Helical" evidence="6">
    <location>
        <begin position="343"/>
        <end position="365"/>
    </location>
</feature>
<feature type="transmembrane region" description="Helical" evidence="6">
    <location>
        <begin position="277"/>
        <end position="295"/>
    </location>
</feature>
<evidence type="ECO:0000256" key="6">
    <source>
        <dbReference type="SAM" id="Phobius"/>
    </source>
</evidence>
<feature type="transmembrane region" description="Helical" evidence="6">
    <location>
        <begin position="216"/>
        <end position="237"/>
    </location>
</feature>
<organism evidence="7">
    <name type="scientific">Magnetococcus massalia (strain MO-1)</name>
    <dbReference type="NCBI Taxonomy" id="451514"/>
    <lineage>
        <taxon>Bacteria</taxon>
        <taxon>Pseudomonadati</taxon>
        <taxon>Pseudomonadota</taxon>
        <taxon>Magnetococcia</taxon>
        <taxon>Magnetococcales</taxon>
        <taxon>Magnetococcaceae</taxon>
        <taxon>Magnetococcus</taxon>
    </lineage>
</organism>